<dbReference type="EMBL" id="VUNI01000005">
    <property type="protein sequence ID" value="MST74382.1"/>
    <property type="molecule type" value="Genomic_DNA"/>
</dbReference>
<feature type="transmembrane region" description="Helical" evidence="2">
    <location>
        <begin position="106"/>
        <end position="124"/>
    </location>
</feature>
<keyword evidence="2" id="KW-0812">Transmembrane</keyword>
<proteinExistence type="predicted"/>
<feature type="transmembrane region" description="Helical" evidence="2">
    <location>
        <begin position="7"/>
        <end position="24"/>
    </location>
</feature>
<evidence type="ECO:0000256" key="1">
    <source>
        <dbReference type="SAM" id="MobiDB-lite"/>
    </source>
</evidence>
<protein>
    <submittedName>
        <fullName evidence="3">Uncharacterized protein</fullName>
    </submittedName>
</protein>
<feature type="transmembrane region" description="Helical" evidence="2">
    <location>
        <begin position="144"/>
        <end position="163"/>
    </location>
</feature>
<feature type="region of interest" description="Disordered" evidence="1">
    <location>
        <begin position="175"/>
        <end position="199"/>
    </location>
</feature>
<evidence type="ECO:0000313" key="4">
    <source>
        <dbReference type="Proteomes" id="UP000474024"/>
    </source>
</evidence>
<evidence type="ECO:0000256" key="2">
    <source>
        <dbReference type="SAM" id="Phobius"/>
    </source>
</evidence>
<feature type="transmembrane region" description="Helical" evidence="2">
    <location>
        <begin position="36"/>
        <end position="62"/>
    </location>
</feature>
<sequence length="199" mass="22727">MKNKKSGFWNFILSWIPGCSEMYMGFMKMGLSLMAVFWGIILASIVLNLGPLMFLAMIAWFYSFFHARNMYHMDDELFRVTEDRYLFDVDSLTASSEKIAKRYRKIIAIVLVVLGIVLVFRGLYSAVEFVLPEIVKAIYRRAAYYLPQVIVGIGIIAIGKVMLDGKKKELYGDDAEDRKQDGGVMQDGSEENNGTERNE</sequence>
<keyword evidence="4" id="KW-1185">Reference proteome</keyword>
<keyword evidence="2" id="KW-0472">Membrane</keyword>
<comment type="caution">
    <text evidence="3">The sequence shown here is derived from an EMBL/GenBank/DDBJ whole genome shotgun (WGS) entry which is preliminary data.</text>
</comment>
<accession>A0A6L5YQJ7</accession>
<gene>
    <name evidence="3" type="ORF">FYJ75_04940</name>
</gene>
<reference evidence="3 4" key="1">
    <citation type="submission" date="2019-08" db="EMBL/GenBank/DDBJ databases">
        <title>In-depth cultivation of the pig gut microbiome towards novel bacterial diversity and tailored functional studies.</title>
        <authorList>
            <person name="Wylensek D."/>
            <person name="Hitch T.C.A."/>
            <person name="Clavel T."/>
        </authorList>
    </citation>
    <scope>NUCLEOTIDE SEQUENCE [LARGE SCALE GENOMIC DNA]</scope>
    <source>
        <strain evidence="3 4">MUC/MUC-530-WT-4D</strain>
    </source>
</reference>
<evidence type="ECO:0000313" key="3">
    <source>
        <dbReference type="EMBL" id="MST74382.1"/>
    </source>
</evidence>
<dbReference type="RefSeq" id="WP_154429344.1">
    <property type="nucleotide sequence ID" value="NZ_VUNI01000005.1"/>
</dbReference>
<keyword evidence="2" id="KW-1133">Transmembrane helix</keyword>
<dbReference type="Proteomes" id="UP000474024">
    <property type="component" value="Unassembled WGS sequence"/>
</dbReference>
<name>A0A6L5YQJ7_9FIRM</name>
<organism evidence="3 4">
    <name type="scientific">Roseburia porci</name>
    <dbReference type="NCBI Taxonomy" id="2605790"/>
    <lineage>
        <taxon>Bacteria</taxon>
        <taxon>Bacillati</taxon>
        <taxon>Bacillota</taxon>
        <taxon>Clostridia</taxon>
        <taxon>Lachnospirales</taxon>
        <taxon>Lachnospiraceae</taxon>
        <taxon>Roseburia</taxon>
    </lineage>
</organism>
<dbReference type="AlphaFoldDB" id="A0A6L5YQJ7"/>